<dbReference type="AlphaFoldDB" id="A0A5E6PWW3"/>
<dbReference type="Gene3D" id="2.60.40.4150">
    <property type="entry name" value="Type VI secretion system, lipoprotein SciN"/>
    <property type="match status" value="1"/>
</dbReference>
<dbReference type="InterPro" id="IPR038706">
    <property type="entry name" value="Type_VI_SciN-like_sf"/>
</dbReference>
<dbReference type="RefSeq" id="WP_038995590.1">
    <property type="nucleotide sequence ID" value="NZ_OZ024668.1"/>
</dbReference>
<reference evidence="2 4" key="2">
    <citation type="submission" date="2024-03" db="EMBL/GenBank/DDBJ databases">
        <authorList>
            <person name="Alaster D. Moffat"/>
            <person name="Govind Chandra"/>
            <person name="Andrew W. Truman"/>
        </authorList>
    </citation>
    <scope>NUCLEOTIDE SEQUENCE [LARGE SCALE GENOMIC DNA]</scope>
    <source>
        <strain evidence="2">PS652</strain>
    </source>
</reference>
<evidence type="ECO:0000313" key="3">
    <source>
        <dbReference type="EMBL" id="VVM46760.1"/>
    </source>
</evidence>
<dbReference type="SUPFAM" id="SSF49879">
    <property type="entry name" value="SMAD/FHA domain"/>
    <property type="match status" value="1"/>
</dbReference>
<dbReference type="Pfam" id="PF12790">
    <property type="entry name" value="T6SS-SciN"/>
    <property type="match status" value="1"/>
</dbReference>
<evidence type="ECO:0000313" key="4">
    <source>
        <dbReference type="Proteomes" id="UP000326595"/>
    </source>
</evidence>
<dbReference type="EMBL" id="OZ024668">
    <property type="protein sequence ID" value="CAK9889629.1"/>
    <property type="molecule type" value="Genomic_DNA"/>
</dbReference>
<organism evidence="3">
    <name type="scientific">Pseudomonas fluorescens</name>
    <dbReference type="NCBI Taxonomy" id="294"/>
    <lineage>
        <taxon>Bacteria</taxon>
        <taxon>Pseudomonadati</taxon>
        <taxon>Pseudomonadota</taxon>
        <taxon>Gammaproteobacteria</taxon>
        <taxon>Pseudomonadales</taxon>
        <taxon>Pseudomonadaceae</taxon>
        <taxon>Pseudomonas</taxon>
    </lineage>
</organism>
<dbReference type="PANTHER" id="PTHR37625:SF5">
    <property type="entry name" value="LIPOPROTEIN"/>
    <property type="match status" value="1"/>
</dbReference>
<dbReference type="NCBIfam" id="TIGR03352">
    <property type="entry name" value="VI_chp_3"/>
    <property type="match status" value="1"/>
</dbReference>
<dbReference type="InterPro" id="IPR017734">
    <property type="entry name" value="T6SS_SciN"/>
</dbReference>
<reference evidence="3" key="1">
    <citation type="submission" date="2019-09" db="EMBL/GenBank/DDBJ databases">
        <authorList>
            <person name="Chandra G."/>
            <person name="Truman W A."/>
        </authorList>
    </citation>
    <scope>NUCLEOTIDE SEQUENCE [LARGE SCALE GENOMIC DNA]</scope>
    <source>
        <strain evidence="3">PS652</strain>
    </source>
</reference>
<evidence type="ECO:0000313" key="2">
    <source>
        <dbReference type="EMBL" id="CAK9889629.1"/>
    </source>
</evidence>
<evidence type="ECO:0000259" key="1">
    <source>
        <dbReference type="Pfam" id="PF00498"/>
    </source>
</evidence>
<proteinExistence type="predicted"/>
<dbReference type="EMBL" id="CABVHG010000002">
    <property type="protein sequence ID" value="VVM46760.1"/>
    <property type="molecule type" value="Genomic_DNA"/>
</dbReference>
<sequence length="469" mass="51005">MNLTLVIGNPAQLLHGCLPSRRMDYSGGLIGSYGCDWLLRDRSGRVRPQHCRIHWHEGRFCVTDLCDGTYLNGHDLPLGRGATVRLNEGDVLQVGAYRIVVHLQADACADDDPRHLSQRSLAELLSGHEDGLEDWCANTRTMETAPVPAPALCAEFERLCRPLDPREQHDPLLALATLPSMPSTAAHGQLAQNHHRPLVARRSKKSLQAGTLRLCLLLLAALALGGCTLLGKLGQVIIDPSTPVGGPDDQPSRYSLSLHASDDVNRRLVTPGTALMAGEQPALAPYSLDIKASSPQALADKLQAVLEHLYENAPGQSPVSDALAPEPQVSWIDESPLGDYQAAGVHLATAAQHTAPQQIATPVAFRVLQLSDDSLLMTASAEALALDLKTALGSTYLRVDDYLLRPGQFKFVDLQPVDERARFIAVIADYHNEDVSQWKQLLRVEPKGRRYALLVELGQAQVALKGETR</sequence>
<dbReference type="InterPro" id="IPR000253">
    <property type="entry name" value="FHA_dom"/>
</dbReference>
<dbReference type="Pfam" id="PF00498">
    <property type="entry name" value="FHA"/>
    <property type="match status" value="1"/>
</dbReference>
<gene>
    <name evidence="3" type="ORF">PS652_00570</name>
    <name evidence="2" type="ORF">PS652_02458</name>
</gene>
<protein>
    <recommendedName>
        <fullName evidence="1">FHA domain-containing protein</fullName>
    </recommendedName>
</protein>
<accession>A0A5E6PWW3</accession>
<dbReference type="CDD" id="cd00060">
    <property type="entry name" value="FHA"/>
    <property type="match status" value="1"/>
</dbReference>
<feature type="domain" description="FHA" evidence="1">
    <location>
        <begin position="30"/>
        <end position="95"/>
    </location>
</feature>
<dbReference type="Gene3D" id="2.60.200.20">
    <property type="match status" value="1"/>
</dbReference>
<name>A0A5E6PWW3_PSEFL</name>
<dbReference type="PANTHER" id="PTHR37625">
    <property type="entry name" value="OUTER MEMBRANE LIPOPROTEIN-RELATED"/>
    <property type="match status" value="1"/>
</dbReference>
<dbReference type="Proteomes" id="UP000326595">
    <property type="component" value="Chromosome"/>
</dbReference>
<dbReference type="InterPro" id="IPR008984">
    <property type="entry name" value="SMAD_FHA_dom_sf"/>
</dbReference>